<feature type="domain" description="HTH myb-type" evidence="9">
    <location>
        <begin position="19"/>
        <end position="73"/>
    </location>
</feature>
<dbReference type="EMBL" id="JARAOO010000011">
    <property type="protein sequence ID" value="KAJ7951398.1"/>
    <property type="molecule type" value="Genomic_DNA"/>
</dbReference>
<feature type="region of interest" description="Disordered" evidence="6">
    <location>
        <begin position="227"/>
        <end position="249"/>
    </location>
</feature>
<feature type="region of interest" description="Disordered" evidence="6">
    <location>
        <begin position="134"/>
        <end position="158"/>
    </location>
</feature>
<evidence type="ECO:0000259" key="7">
    <source>
        <dbReference type="PROSITE" id="PS50090"/>
    </source>
</evidence>
<keyword evidence="3" id="KW-0238">DNA-binding</keyword>
<evidence type="ECO:0000256" key="4">
    <source>
        <dbReference type="ARBA" id="ARBA00023163"/>
    </source>
</evidence>
<dbReference type="CDD" id="cd00167">
    <property type="entry name" value="SANT"/>
    <property type="match status" value="1"/>
</dbReference>
<dbReference type="Gene3D" id="1.10.10.60">
    <property type="entry name" value="Homeodomain-like"/>
    <property type="match status" value="1"/>
</dbReference>
<evidence type="ECO:0000256" key="2">
    <source>
        <dbReference type="ARBA" id="ARBA00023015"/>
    </source>
</evidence>
<feature type="compositionally biased region" description="Basic and acidic residues" evidence="6">
    <location>
        <begin position="586"/>
        <end position="604"/>
    </location>
</feature>
<feature type="region of interest" description="Disordered" evidence="6">
    <location>
        <begin position="83"/>
        <end position="112"/>
    </location>
</feature>
<dbReference type="GO" id="GO:0010468">
    <property type="term" value="P:regulation of gene expression"/>
    <property type="evidence" value="ECO:0007669"/>
    <property type="project" value="UniProtKB-ARBA"/>
</dbReference>
<evidence type="ECO:0000256" key="6">
    <source>
        <dbReference type="SAM" id="MobiDB-lite"/>
    </source>
</evidence>
<feature type="compositionally biased region" description="Basic and acidic residues" evidence="6">
    <location>
        <begin position="545"/>
        <end position="568"/>
    </location>
</feature>
<keyword evidence="11" id="KW-1185">Reference proteome</keyword>
<accession>A0AAD7L514</accession>
<feature type="compositionally biased region" description="Basic and acidic residues" evidence="6">
    <location>
        <begin position="227"/>
        <end position="238"/>
    </location>
</feature>
<dbReference type="SUPFAM" id="SSF46689">
    <property type="entry name" value="Homeodomain-like"/>
    <property type="match status" value="1"/>
</dbReference>
<evidence type="ECO:0000256" key="1">
    <source>
        <dbReference type="ARBA" id="ARBA00004123"/>
    </source>
</evidence>
<proteinExistence type="predicted"/>
<feature type="region of interest" description="Disordered" evidence="6">
    <location>
        <begin position="515"/>
        <end position="616"/>
    </location>
</feature>
<gene>
    <name evidence="10" type="ORF">O6P43_027451</name>
</gene>
<feature type="region of interest" description="Disordered" evidence="6">
    <location>
        <begin position="719"/>
        <end position="746"/>
    </location>
</feature>
<dbReference type="PANTHER" id="PTHR12802">
    <property type="entry name" value="SWI/SNF COMPLEX-RELATED"/>
    <property type="match status" value="1"/>
</dbReference>
<dbReference type="InterPro" id="IPR009057">
    <property type="entry name" value="Homeodomain-like_sf"/>
</dbReference>
<evidence type="ECO:0000259" key="9">
    <source>
        <dbReference type="PROSITE" id="PS51294"/>
    </source>
</evidence>
<feature type="compositionally biased region" description="Low complexity" evidence="6">
    <location>
        <begin position="518"/>
        <end position="530"/>
    </location>
</feature>
<dbReference type="KEGG" id="qsa:O6P43_027451"/>
<dbReference type="PROSITE" id="PS51294">
    <property type="entry name" value="HTH_MYB"/>
    <property type="match status" value="1"/>
</dbReference>
<keyword evidence="4" id="KW-0804">Transcription</keyword>
<protein>
    <submittedName>
        <fullName evidence="10">LHY protein</fullName>
    </submittedName>
</protein>
<dbReference type="InterPro" id="IPR006447">
    <property type="entry name" value="Myb_dom_plants"/>
</dbReference>
<evidence type="ECO:0000256" key="3">
    <source>
        <dbReference type="ARBA" id="ARBA00023125"/>
    </source>
</evidence>
<feature type="compositionally biased region" description="Polar residues" evidence="6">
    <location>
        <begin position="569"/>
        <end position="581"/>
    </location>
</feature>
<feature type="compositionally biased region" description="Basic and acidic residues" evidence="6">
    <location>
        <begin position="138"/>
        <end position="153"/>
    </location>
</feature>
<dbReference type="PANTHER" id="PTHR12802:SF174">
    <property type="entry name" value="LATE ELONGATED HYPOCOTYL-LIKE PROTEIN"/>
    <property type="match status" value="1"/>
</dbReference>
<comment type="subcellular location">
    <subcellularLocation>
        <location evidence="1">Nucleus</location>
    </subcellularLocation>
</comment>
<feature type="domain" description="SANT" evidence="8">
    <location>
        <begin position="22"/>
        <end position="73"/>
    </location>
</feature>
<keyword evidence="5" id="KW-0539">Nucleus</keyword>
<dbReference type="SMART" id="SM00717">
    <property type="entry name" value="SANT"/>
    <property type="match status" value="1"/>
</dbReference>
<dbReference type="GO" id="GO:0003677">
    <property type="term" value="F:DNA binding"/>
    <property type="evidence" value="ECO:0007669"/>
    <property type="project" value="UniProtKB-KW"/>
</dbReference>
<reference evidence="10" key="1">
    <citation type="journal article" date="2023" name="Science">
        <title>Elucidation of the pathway for biosynthesis of saponin adjuvants from the soapbark tree.</title>
        <authorList>
            <person name="Reed J."/>
            <person name="Orme A."/>
            <person name="El-Demerdash A."/>
            <person name="Owen C."/>
            <person name="Martin L.B.B."/>
            <person name="Misra R.C."/>
            <person name="Kikuchi S."/>
            <person name="Rejzek M."/>
            <person name="Martin A.C."/>
            <person name="Harkess A."/>
            <person name="Leebens-Mack J."/>
            <person name="Louveau T."/>
            <person name="Stephenson M.J."/>
            <person name="Osbourn A."/>
        </authorList>
    </citation>
    <scope>NUCLEOTIDE SEQUENCE</scope>
    <source>
        <strain evidence="10">S10</strain>
    </source>
</reference>
<evidence type="ECO:0000313" key="11">
    <source>
        <dbReference type="Proteomes" id="UP001163823"/>
    </source>
</evidence>
<evidence type="ECO:0000313" key="10">
    <source>
        <dbReference type="EMBL" id="KAJ7951398.1"/>
    </source>
</evidence>
<dbReference type="InterPro" id="IPR017930">
    <property type="entry name" value="Myb_dom"/>
</dbReference>
<feature type="domain" description="Myb-like" evidence="7">
    <location>
        <begin position="19"/>
        <end position="69"/>
    </location>
</feature>
<name>A0AAD7L514_QUISA</name>
<dbReference type="PROSITE" id="PS50090">
    <property type="entry name" value="MYB_LIKE"/>
    <property type="match status" value="1"/>
</dbReference>
<feature type="compositionally biased region" description="Polar residues" evidence="6">
    <location>
        <begin position="240"/>
        <end position="249"/>
    </location>
</feature>
<sequence length="746" mass="81564">MDAYSSIEDVVTKARKPYTITKQRERWTDEEHNRFLEALKLYGRAWQRIEEHIGTKTAVQIRSHAQKFFSKLEKESLVKGVPIGKDHDVCIPPPRPKRKPSNPYPRKSSFSISTSQIGVTDGKIIMSVSSSHSNQALDLEKEPLPEKTNEDGRPTTVKVNKDTNCAEVLTCLQEEAPCSSISSANKNSTLTSVPLRSSCSLREFIPSIKEVTTQDKTNESFLTIEKQNQKSEKEDCKQEGQINGTSKASRLENCNASHVNLVQGENRHDLNYGFPADEMQGNQTYPRHVSVHVLDGKLGACTQIPFHDISFQDSLFHPMGGVDEQPKLFSNSAASETSENQTNTKRSSIHQSFPSYPPFKPVLHSQNDYQSFLNISSTFSSLVVSTLMQNSAAHAAASFAATLWPYANEETSSDAHASSQRGFPSRQMGSHPSMAAIAAATVAAATAWWTAHGLLPLCAPLHTAFTCAPTSETAVPSMETGQAPADKTGKGESTPQNPPLQDQVLDPEFLEALQAPHSASKSPVISSSDSDVIGGEKLNTTSNVMDHENTATTEQQHDSNKKGKKQVDRSSCGSNTASSSEVETDALEKDVKGKEELKEPENHLASESSNRRCRSSNNITESWKEVSEEGRVAFRALFSRGVLPQSFSPPHYLKNKDSFMLDLNSTKCSYGHDGVETNMSLAGNNEEGVLTIGLGLGPGKLKACRTGFKPYKRCSEVAKENRIGNSSNQGEEKGPKRIRLGGEAST</sequence>
<dbReference type="Proteomes" id="UP001163823">
    <property type="component" value="Chromosome 11"/>
</dbReference>
<feature type="region of interest" description="Disordered" evidence="6">
    <location>
        <begin position="473"/>
        <end position="502"/>
    </location>
</feature>
<organism evidence="10 11">
    <name type="scientific">Quillaja saponaria</name>
    <name type="common">Soap bark tree</name>
    <dbReference type="NCBI Taxonomy" id="32244"/>
    <lineage>
        <taxon>Eukaryota</taxon>
        <taxon>Viridiplantae</taxon>
        <taxon>Streptophyta</taxon>
        <taxon>Embryophyta</taxon>
        <taxon>Tracheophyta</taxon>
        <taxon>Spermatophyta</taxon>
        <taxon>Magnoliopsida</taxon>
        <taxon>eudicotyledons</taxon>
        <taxon>Gunneridae</taxon>
        <taxon>Pentapetalae</taxon>
        <taxon>rosids</taxon>
        <taxon>fabids</taxon>
        <taxon>Fabales</taxon>
        <taxon>Quillajaceae</taxon>
        <taxon>Quillaja</taxon>
    </lineage>
</organism>
<evidence type="ECO:0000256" key="5">
    <source>
        <dbReference type="ARBA" id="ARBA00023242"/>
    </source>
</evidence>
<dbReference type="NCBIfam" id="TIGR01557">
    <property type="entry name" value="myb_SHAQKYF"/>
    <property type="match status" value="1"/>
</dbReference>
<evidence type="ECO:0000259" key="8">
    <source>
        <dbReference type="PROSITE" id="PS51293"/>
    </source>
</evidence>
<dbReference type="FunFam" id="1.10.10.60:FF:000023">
    <property type="entry name" value="protein REVEILLE 6 isoform X1"/>
    <property type="match status" value="1"/>
</dbReference>
<dbReference type="PROSITE" id="PS51293">
    <property type="entry name" value="SANT"/>
    <property type="match status" value="1"/>
</dbReference>
<comment type="caution">
    <text evidence="10">The sequence shown here is derived from an EMBL/GenBank/DDBJ whole genome shotgun (WGS) entry which is preliminary data.</text>
</comment>
<keyword evidence="2" id="KW-0805">Transcription regulation</keyword>
<dbReference type="InterPro" id="IPR017884">
    <property type="entry name" value="SANT_dom"/>
</dbReference>
<dbReference type="InterPro" id="IPR001005">
    <property type="entry name" value="SANT/Myb"/>
</dbReference>
<feature type="region of interest" description="Disordered" evidence="6">
    <location>
        <begin position="332"/>
        <end position="352"/>
    </location>
</feature>
<dbReference type="AlphaFoldDB" id="A0AAD7L514"/>
<dbReference type="Pfam" id="PF00249">
    <property type="entry name" value="Myb_DNA-binding"/>
    <property type="match status" value="1"/>
</dbReference>
<dbReference type="GO" id="GO:0005634">
    <property type="term" value="C:nucleus"/>
    <property type="evidence" value="ECO:0007669"/>
    <property type="project" value="UniProtKB-SubCell"/>
</dbReference>